<dbReference type="Gene3D" id="1.25.10.10">
    <property type="entry name" value="Leucine-rich Repeat Variant"/>
    <property type="match status" value="1"/>
</dbReference>
<evidence type="ECO:0000256" key="15">
    <source>
        <dbReference type="RuleBase" id="RU367090"/>
    </source>
</evidence>
<dbReference type="InterPro" id="IPR011016">
    <property type="entry name" value="Znf_RING-CH"/>
</dbReference>
<evidence type="ECO:0000256" key="14">
    <source>
        <dbReference type="PROSITE-ProRule" id="PRU00175"/>
    </source>
</evidence>
<dbReference type="GO" id="GO:0061630">
    <property type="term" value="F:ubiquitin protein ligase activity"/>
    <property type="evidence" value="ECO:0000318"/>
    <property type="project" value="GO_Central"/>
</dbReference>
<evidence type="ECO:0000256" key="2">
    <source>
        <dbReference type="ARBA" id="ARBA00004514"/>
    </source>
</evidence>
<dbReference type="UniPathway" id="UPA00143"/>
<dbReference type="GO" id="GO:0043023">
    <property type="term" value="F:ribosomal large subunit binding"/>
    <property type="evidence" value="ECO:0000318"/>
    <property type="project" value="GO_Central"/>
</dbReference>
<keyword evidence="10" id="KW-0677">Repeat</keyword>
<dbReference type="InterPro" id="IPR054476">
    <property type="entry name" value="Ltn1_N"/>
</dbReference>
<feature type="compositionally biased region" description="Gly residues" evidence="16">
    <location>
        <begin position="283"/>
        <end position="293"/>
    </location>
</feature>
<feature type="compositionally biased region" description="Basic and acidic residues" evidence="16">
    <location>
        <begin position="244"/>
        <end position="258"/>
    </location>
</feature>
<evidence type="ECO:0000256" key="4">
    <source>
        <dbReference type="ARBA" id="ARBA00007997"/>
    </source>
</evidence>
<name>A0A1Y1IWW1_KLENI</name>
<feature type="region of interest" description="Disordered" evidence="16">
    <location>
        <begin position="508"/>
        <end position="565"/>
    </location>
</feature>
<evidence type="ECO:0000256" key="16">
    <source>
        <dbReference type="SAM" id="MobiDB-lite"/>
    </source>
</evidence>
<dbReference type="GO" id="GO:0072344">
    <property type="term" value="P:rescue of stalled ribosome"/>
    <property type="evidence" value="ECO:0000318"/>
    <property type="project" value="GO_Central"/>
</dbReference>
<keyword evidence="9 15" id="KW-0479">Metal-binding</keyword>
<evidence type="ECO:0000256" key="12">
    <source>
        <dbReference type="ARBA" id="ARBA00022786"/>
    </source>
</evidence>
<dbReference type="InterPro" id="IPR013083">
    <property type="entry name" value="Znf_RING/FYVE/PHD"/>
</dbReference>
<gene>
    <name evidence="18" type="ORF">KFL_011190010</name>
</gene>
<feature type="compositionally biased region" description="Basic and acidic residues" evidence="16">
    <location>
        <begin position="1"/>
        <end position="10"/>
    </location>
</feature>
<dbReference type="OMA" id="EAIHTWK"/>
<feature type="region of interest" description="Disordered" evidence="16">
    <location>
        <begin position="1308"/>
        <end position="1327"/>
    </location>
</feature>
<dbReference type="FunFam" id="3.30.40.10:FF:000038">
    <property type="entry name" value="E3 ubiquitin-protein ligase listerin"/>
    <property type="match status" value="1"/>
</dbReference>
<evidence type="ECO:0000256" key="1">
    <source>
        <dbReference type="ARBA" id="ARBA00000900"/>
    </source>
</evidence>
<dbReference type="OrthoDB" id="6108at2759"/>
<evidence type="ECO:0000256" key="10">
    <source>
        <dbReference type="ARBA" id="ARBA00022737"/>
    </source>
</evidence>
<dbReference type="PANTHER" id="PTHR12389">
    <property type="entry name" value="ZINC FINGER PROTEIN 294"/>
    <property type="match status" value="1"/>
</dbReference>
<dbReference type="SUPFAM" id="SSF57850">
    <property type="entry name" value="RING/U-box"/>
    <property type="match status" value="1"/>
</dbReference>
<evidence type="ECO:0000256" key="3">
    <source>
        <dbReference type="ARBA" id="ARBA00004906"/>
    </source>
</evidence>
<sequence length="1916" mass="204061">MGKQRGERSKSRPSSSSLAASLVSGGNAPPAGFGFGGFVGSARVAEATKGADEEISADIDGEIASHLRRLSKRDSTTKLKALAALGPMFHERPPSELVAVLPSWVFIYRRLAADSSRQVREQAHLAMKELASRVGRSLAPHLRVLMGPWWVSQFDPSREVAEAARASFLAAFPAQKKQVEALAFCQGEMFEYLDETLGVTPQTVDKSVAPEEAADWVERQLSAGLLAMATLLQVLGGQAGGGGDVREETTRGGKEEANGKQQTTSEEEAHENESGQKDADASKGGGIDPGEGSSGAAKVVELAGGVAARHRFFAPCLKHASPVVRGAAYQTLRALCESARAQIRENLSAVAPLILGSLTEREPAVHRAMWDMLLSFVRFFSGGWEFVNVRKAVLPGLWGLLRHACYGSAEVSYPCLLVLVSLLPHGVVGTGPEFWGELFGALWGGREACVAEVEWQALLRAWRECLVYVLTNAEKYAEPGREGTLAFRHEIVRTVLLDTAWDEYMQSGGGSRAGAATPTKSAEVSRDQDADRVSSHARAGPSGQAAAGGVADERNGREATAGSMGRGSLRMLDLAEAMGEAVIQMEKIDDALSEFWADLTKRILATLSESGGGDPNAVVKRVGDFYMVVSRLAKRPPVLGKKGPALAMGQRKSNALDAGVKPLVAGVWELAVGSSDAVPLVRLLTRLVTLYGTESLGGIADKGETAKSQFEAVRFLVTTRLIPWCLGGRGEERSTVEGGTRLEFLLAILKDERLRAEWEGVLGRLTRWAVKAGGSEEDTVAKHLEDVETLGAVLGKLREQGAARRLNLESAGVDAAALVVGSSSSLEEAPCQEFLKQAMGAGGGRVPFVSGAALRGVLERLLQRMDEGRQGGKGADLALAAVDIGGAYALSKKVPEEVEEVRGKILATLFSLSWLGGKAAGGVEIGEGATDGATESGIETQVTQTGGKETGSLEGSVERLAAAARLLAGALTQDVVVQLGAEQRAAVQHLLVEEIRRQVAEGEPATCVQVAERAAEVVQRLAVGREERGAVIDLSVAPMGSWPRWSRAMLPAGGKNRRGSEEGVKVERAFAAFVGALVQRIGLEEVFLAGTETDSEKGEEGGEKNRAWLAIELVVAHEAEGAENPGAVMRFLVECGRSATDREFALLHHVIDGLVKAAVADVSGEQDTVSAENALRALCRLLGELVGGAAWGGDEVLPIVMPHLREQRPGDSEGAVNKTVGIWLKQALEALPLTAPEEGPKGEAALEKVLLAVSCFPLHAEGGEEAVKNAARAAPPEKQADTLLELLRRQFHSREAMAAVAREAAAKRLGAVDPGDPDDIDGQDASGDEWADRVEAALAQLMMAAIAYGWAHFGEVEWGDVLGRVEKWLEKMVSSQEEHAETLSEAIAEAVQTEGETSVRQTAVFEEVRDCLHSADDDLSGLPLLSVKTLELLLALPLPGSSAKAVDIGAVGGIDGDEWLRMRHVALVGALRMVCIAGLEEAAAREAGGDRTAELVVGAREKQGAFWGSVARVSSYATVGAITEAATSMDTWAEVGVGRGAVPSLQALLFSPRPSPPLQRAAHSLLSRTPLLDVAVSTAKDEDASAEDEALVSAEHPAVVAGIRPEMAAILETRAGDLLLAAPLAPLRARYLLAWSLLLARLRSLPATAPAYEKLVQYVQETGAALNLLEVLFQYIPLDLTPPKAKAAPKRAASLETPASEWFPVTKASLPGMAAALYMDVLRVLPACARLWFMDLRERSVAAAVEAYTSGACSSALLEAEFRAVQESVGTQDNLSIRANRAAREVIAAYSMDESSLEMVIRLPAAYPLRPVEVECTKRIGVSESRLRKWLLSISAFLRHQNGAVSAAVLLWKQNVEREFEGVEECPICYSVIHTTNHALPRLPCKTCKHKFHAACLYKWFASSHKSTCPLCQTPF</sequence>
<dbReference type="GO" id="GO:0005829">
    <property type="term" value="C:cytosol"/>
    <property type="evidence" value="ECO:0000318"/>
    <property type="project" value="GO_Central"/>
</dbReference>
<dbReference type="Pfam" id="PF23009">
    <property type="entry name" value="UBC_like"/>
    <property type="match status" value="1"/>
</dbReference>
<dbReference type="InterPro" id="IPR039804">
    <property type="entry name" value="RING-CH-C4HC3_LTN1"/>
</dbReference>
<keyword evidence="11 14" id="KW-0863">Zinc-finger</keyword>
<keyword evidence="8 15" id="KW-0808">Transferase</keyword>
<keyword evidence="7" id="KW-0963">Cytoplasm</keyword>
<dbReference type="EMBL" id="DF238068">
    <property type="protein sequence ID" value="GAQ92748.1"/>
    <property type="molecule type" value="Genomic_DNA"/>
</dbReference>
<feature type="compositionally biased region" description="Acidic residues" evidence="16">
    <location>
        <begin position="1315"/>
        <end position="1327"/>
    </location>
</feature>
<comment type="catalytic activity">
    <reaction evidence="1 15">
        <text>S-ubiquitinyl-[E2 ubiquitin-conjugating enzyme]-L-cysteine + [acceptor protein]-L-lysine = [E2 ubiquitin-conjugating enzyme]-L-cysteine + N(6)-ubiquitinyl-[acceptor protein]-L-lysine.</text>
        <dbReference type="EC" id="2.3.2.27"/>
    </reaction>
</comment>
<keyword evidence="13 15" id="KW-0862">Zinc</keyword>
<reference evidence="18 19" key="1">
    <citation type="journal article" date="2014" name="Nat. Commun.">
        <title>Klebsormidium flaccidum genome reveals primary factors for plant terrestrial adaptation.</title>
        <authorList>
            <person name="Hori K."/>
            <person name="Maruyama F."/>
            <person name="Fujisawa T."/>
            <person name="Togashi T."/>
            <person name="Yamamoto N."/>
            <person name="Seo M."/>
            <person name="Sato S."/>
            <person name="Yamada T."/>
            <person name="Mori H."/>
            <person name="Tajima N."/>
            <person name="Moriyama T."/>
            <person name="Ikeuchi M."/>
            <person name="Watanabe M."/>
            <person name="Wada H."/>
            <person name="Kobayashi K."/>
            <person name="Saito M."/>
            <person name="Masuda T."/>
            <person name="Sasaki-Sekimoto Y."/>
            <person name="Mashiguchi K."/>
            <person name="Awai K."/>
            <person name="Shimojima M."/>
            <person name="Masuda S."/>
            <person name="Iwai M."/>
            <person name="Nobusawa T."/>
            <person name="Narise T."/>
            <person name="Kondo S."/>
            <person name="Saito H."/>
            <person name="Sato R."/>
            <person name="Murakawa M."/>
            <person name="Ihara Y."/>
            <person name="Oshima-Yamada Y."/>
            <person name="Ohtaka K."/>
            <person name="Satoh M."/>
            <person name="Sonobe K."/>
            <person name="Ishii M."/>
            <person name="Ohtani R."/>
            <person name="Kanamori-Sato M."/>
            <person name="Honoki R."/>
            <person name="Miyazaki D."/>
            <person name="Mochizuki H."/>
            <person name="Umetsu J."/>
            <person name="Higashi K."/>
            <person name="Shibata D."/>
            <person name="Kamiya Y."/>
            <person name="Sato N."/>
            <person name="Nakamura Y."/>
            <person name="Tabata S."/>
            <person name="Ida S."/>
            <person name="Kurokawa K."/>
            <person name="Ohta H."/>
        </authorList>
    </citation>
    <scope>NUCLEOTIDE SEQUENCE [LARGE SCALE GENOMIC DNA]</scope>
    <source>
        <strain evidence="18 19">NIES-2285</strain>
    </source>
</reference>
<keyword evidence="19" id="KW-1185">Reference proteome</keyword>
<dbReference type="GO" id="GO:0016567">
    <property type="term" value="P:protein ubiquitination"/>
    <property type="evidence" value="ECO:0007669"/>
    <property type="project" value="UniProtKB-UniPathway"/>
</dbReference>
<dbReference type="GO" id="GO:0008270">
    <property type="term" value="F:zinc ion binding"/>
    <property type="evidence" value="ECO:0007669"/>
    <property type="project" value="UniProtKB-KW"/>
</dbReference>
<evidence type="ECO:0000256" key="7">
    <source>
        <dbReference type="ARBA" id="ARBA00022490"/>
    </source>
</evidence>
<feature type="domain" description="RING-type" evidence="17">
    <location>
        <begin position="1866"/>
        <end position="1913"/>
    </location>
</feature>
<dbReference type="EC" id="2.3.2.27" evidence="5 15"/>
<dbReference type="GO" id="GO:1990112">
    <property type="term" value="C:RQC complex"/>
    <property type="evidence" value="ECO:0000318"/>
    <property type="project" value="GO_Central"/>
</dbReference>
<dbReference type="InterPro" id="IPR039795">
    <property type="entry name" value="LTN1/Rkr1"/>
</dbReference>
<evidence type="ECO:0000313" key="19">
    <source>
        <dbReference type="Proteomes" id="UP000054558"/>
    </source>
</evidence>
<dbReference type="InterPro" id="IPR016024">
    <property type="entry name" value="ARM-type_fold"/>
</dbReference>
<dbReference type="PANTHER" id="PTHR12389:SF0">
    <property type="entry name" value="E3 UBIQUITIN-PROTEIN LIGASE LISTERIN"/>
    <property type="match status" value="1"/>
</dbReference>
<evidence type="ECO:0000256" key="5">
    <source>
        <dbReference type="ARBA" id="ARBA00012483"/>
    </source>
</evidence>
<evidence type="ECO:0000256" key="6">
    <source>
        <dbReference type="ARBA" id="ARBA00017157"/>
    </source>
</evidence>
<dbReference type="Pfam" id="PF22958">
    <property type="entry name" value="Ltn1_1st"/>
    <property type="match status" value="2"/>
</dbReference>
<dbReference type="GO" id="GO:1990116">
    <property type="term" value="P:ribosome-associated ubiquitin-dependent protein catabolic process"/>
    <property type="evidence" value="ECO:0000318"/>
    <property type="project" value="GO_Central"/>
</dbReference>
<comment type="similarity">
    <text evidence="4 15">Belongs to the LTN1 family.</text>
</comment>
<feature type="compositionally biased region" description="Basic and acidic residues" evidence="16">
    <location>
        <begin position="271"/>
        <end position="281"/>
    </location>
</feature>
<dbReference type="Pfam" id="PF13639">
    <property type="entry name" value="zf-RING_2"/>
    <property type="match status" value="1"/>
</dbReference>
<feature type="region of interest" description="Disordered" evidence="16">
    <location>
        <begin position="1"/>
        <end position="23"/>
    </location>
</feature>
<evidence type="ECO:0000259" key="17">
    <source>
        <dbReference type="PROSITE" id="PS50089"/>
    </source>
</evidence>
<evidence type="ECO:0000256" key="11">
    <source>
        <dbReference type="ARBA" id="ARBA00022771"/>
    </source>
</evidence>
<organism evidence="18 19">
    <name type="scientific">Klebsormidium nitens</name>
    <name type="common">Green alga</name>
    <name type="synonym">Ulothrix nitens</name>
    <dbReference type="NCBI Taxonomy" id="105231"/>
    <lineage>
        <taxon>Eukaryota</taxon>
        <taxon>Viridiplantae</taxon>
        <taxon>Streptophyta</taxon>
        <taxon>Klebsormidiophyceae</taxon>
        <taxon>Klebsormidiales</taxon>
        <taxon>Klebsormidiaceae</taxon>
        <taxon>Klebsormidium</taxon>
    </lineage>
</organism>
<dbReference type="InterPro" id="IPR054477">
    <property type="entry name" value="LTN1_E3_ligase_6th"/>
</dbReference>
<dbReference type="Proteomes" id="UP000054558">
    <property type="component" value="Unassembled WGS sequence"/>
</dbReference>
<proteinExistence type="inferred from homology"/>
<dbReference type="SMART" id="SM00184">
    <property type="entry name" value="RING"/>
    <property type="match status" value="1"/>
</dbReference>
<comment type="function">
    <text evidence="15">E3 ubiquitin-protein ligase. Component of the ribosome quality control complex (RQC), a ribosome-associated complex that mediates ubiquitination and extraction of incompletely synthesized nascent chains for proteasomal degradation.</text>
</comment>
<feature type="region of interest" description="Disordered" evidence="16">
    <location>
        <begin position="238"/>
        <end position="294"/>
    </location>
</feature>
<dbReference type="Pfam" id="PF22999">
    <property type="entry name" value="LTN1_E3_ligase_6th"/>
    <property type="match status" value="1"/>
</dbReference>
<dbReference type="STRING" id="105231.A0A1Y1IWW1"/>
<dbReference type="InterPro" id="IPR054478">
    <property type="entry name" value="LTN1_UBC"/>
</dbReference>
<comment type="pathway">
    <text evidence="3 15">Protein modification; protein ubiquitination.</text>
</comment>
<accession>A0A1Y1IWW1</accession>
<dbReference type="InterPro" id="IPR011989">
    <property type="entry name" value="ARM-like"/>
</dbReference>
<dbReference type="InterPro" id="IPR001841">
    <property type="entry name" value="Znf_RING"/>
</dbReference>
<keyword evidence="12 15" id="KW-0833">Ubl conjugation pathway</keyword>
<dbReference type="SMART" id="SM00744">
    <property type="entry name" value="RINGv"/>
    <property type="match status" value="1"/>
</dbReference>
<evidence type="ECO:0000313" key="18">
    <source>
        <dbReference type="EMBL" id="GAQ92748.1"/>
    </source>
</evidence>
<evidence type="ECO:0000256" key="8">
    <source>
        <dbReference type="ARBA" id="ARBA00022679"/>
    </source>
</evidence>
<dbReference type="CDD" id="cd16491">
    <property type="entry name" value="RING-CH-C4HC3_LTN1"/>
    <property type="match status" value="1"/>
</dbReference>
<dbReference type="Gene3D" id="3.30.40.10">
    <property type="entry name" value="Zinc/RING finger domain, C3HC4 (zinc finger)"/>
    <property type="match status" value="1"/>
</dbReference>
<evidence type="ECO:0000256" key="9">
    <source>
        <dbReference type="ARBA" id="ARBA00022723"/>
    </source>
</evidence>
<dbReference type="SUPFAM" id="SSF48371">
    <property type="entry name" value="ARM repeat"/>
    <property type="match status" value="1"/>
</dbReference>
<evidence type="ECO:0000256" key="13">
    <source>
        <dbReference type="ARBA" id="ARBA00022833"/>
    </source>
</evidence>
<feature type="compositionally biased region" description="Low complexity" evidence="16">
    <location>
        <begin position="12"/>
        <end position="23"/>
    </location>
</feature>
<protein>
    <recommendedName>
        <fullName evidence="6 15">E3 ubiquitin-protein ligase listerin</fullName>
        <ecNumber evidence="5 15">2.3.2.27</ecNumber>
    </recommendedName>
    <alternativeName>
        <fullName evidence="15">RING-type E3 ubiquitin transferase listerin</fullName>
    </alternativeName>
</protein>
<feature type="compositionally biased region" description="Basic and acidic residues" evidence="16">
    <location>
        <begin position="523"/>
        <end position="534"/>
    </location>
</feature>
<dbReference type="PROSITE" id="PS50089">
    <property type="entry name" value="ZF_RING_2"/>
    <property type="match status" value="1"/>
</dbReference>
<comment type="subunit">
    <text evidence="15">Component of the ribosome quality control complex (RQC).</text>
</comment>
<comment type="subcellular location">
    <subcellularLocation>
        <location evidence="2">Cytoplasm</location>
        <location evidence="2">Cytosol</location>
    </subcellularLocation>
</comment>